<protein>
    <recommendedName>
        <fullName evidence="7">DNA helicase MCM8</fullName>
    </recommendedName>
    <alternativeName>
        <fullName evidence="8">Minichromosome maintenance 8</fullName>
    </alternativeName>
</protein>
<evidence type="ECO:0000256" key="10">
    <source>
        <dbReference type="SAM" id="MobiDB-lite"/>
    </source>
</evidence>
<evidence type="ECO:0000256" key="4">
    <source>
        <dbReference type="ARBA" id="ARBA00022840"/>
    </source>
</evidence>
<name>A0ABM1EMX7_PRICU</name>
<dbReference type="Pfam" id="PF17207">
    <property type="entry name" value="MCM_OB"/>
    <property type="match status" value="1"/>
</dbReference>
<dbReference type="InterPro" id="IPR058767">
    <property type="entry name" value="MCM8_N"/>
</dbReference>
<dbReference type="Proteomes" id="UP000695022">
    <property type="component" value="Unplaced"/>
</dbReference>
<dbReference type="InterPro" id="IPR041562">
    <property type="entry name" value="MCM_lid"/>
</dbReference>
<accession>A0ABM1EMX7</accession>
<evidence type="ECO:0000256" key="8">
    <source>
        <dbReference type="ARBA" id="ARBA00042306"/>
    </source>
</evidence>
<keyword evidence="4 9" id="KW-0067">ATP-binding</keyword>
<dbReference type="CDD" id="cd17759">
    <property type="entry name" value="MCM8"/>
    <property type="match status" value="1"/>
</dbReference>
<keyword evidence="12" id="KW-1185">Reference proteome</keyword>
<dbReference type="Pfam" id="PF17855">
    <property type="entry name" value="MCM_lid"/>
    <property type="match status" value="1"/>
</dbReference>
<dbReference type="InterPro" id="IPR033762">
    <property type="entry name" value="MCM_OB"/>
</dbReference>
<gene>
    <name evidence="13" type="primary">LOC106813833</name>
</gene>
<dbReference type="InterPro" id="IPR031327">
    <property type="entry name" value="MCM"/>
</dbReference>
<dbReference type="InterPro" id="IPR012340">
    <property type="entry name" value="NA-bd_OB-fold"/>
</dbReference>
<comment type="subcellular location">
    <subcellularLocation>
        <location evidence="1">Nucleus</location>
    </subcellularLocation>
</comment>
<evidence type="ECO:0000256" key="9">
    <source>
        <dbReference type="RuleBase" id="RU004070"/>
    </source>
</evidence>
<keyword evidence="6" id="KW-0539">Nucleus</keyword>
<proteinExistence type="inferred from homology"/>
<feature type="region of interest" description="Disordered" evidence="10">
    <location>
        <begin position="205"/>
        <end position="237"/>
    </location>
</feature>
<dbReference type="InterPro" id="IPR001208">
    <property type="entry name" value="MCM_dom"/>
</dbReference>
<evidence type="ECO:0000256" key="3">
    <source>
        <dbReference type="ARBA" id="ARBA00022741"/>
    </source>
</evidence>
<dbReference type="SUPFAM" id="SSF52540">
    <property type="entry name" value="P-loop containing nucleoside triphosphate hydrolases"/>
    <property type="match status" value="1"/>
</dbReference>
<keyword evidence="3 9" id="KW-0547">Nucleotide-binding</keyword>
<dbReference type="PRINTS" id="PR01657">
    <property type="entry name" value="MCMFAMILY"/>
</dbReference>
<comment type="similarity">
    <text evidence="2 9">Belongs to the MCM family.</text>
</comment>
<dbReference type="InterPro" id="IPR003593">
    <property type="entry name" value="AAA+_ATPase"/>
</dbReference>
<dbReference type="Gene3D" id="2.40.50.140">
    <property type="entry name" value="Nucleic acid-binding proteins"/>
    <property type="match status" value="1"/>
</dbReference>
<evidence type="ECO:0000313" key="12">
    <source>
        <dbReference type="Proteomes" id="UP000695022"/>
    </source>
</evidence>
<dbReference type="CDD" id="cd22247">
    <property type="entry name" value="MCM8_WHD"/>
    <property type="match status" value="1"/>
</dbReference>
<evidence type="ECO:0000256" key="2">
    <source>
        <dbReference type="ARBA" id="ARBA00008010"/>
    </source>
</evidence>
<dbReference type="InterPro" id="IPR056875">
    <property type="entry name" value="MCM8/REC_WHD"/>
</dbReference>
<dbReference type="Pfam" id="PF25051">
    <property type="entry name" value="WHD_MCM8"/>
    <property type="match status" value="1"/>
</dbReference>
<dbReference type="InterPro" id="IPR027417">
    <property type="entry name" value="P-loop_NTPase"/>
</dbReference>
<organism evidence="12 13">
    <name type="scientific">Priapulus caudatus</name>
    <name type="common">Priapulid worm</name>
    <dbReference type="NCBI Taxonomy" id="37621"/>
    <lineage>
        <taxon>Eukaryota</taxon>
        <taxon>Metazoa</taxon>
        <taxon>Ecdysozoa</taxon>
        <taxon>Scalidophora</taxon>
        <taxon>Priapulida</taxon>
        <taxon>Priapulimorpha</taxon>
        <taxon>Priapulimorphida</taxon>
        <taxon>Priapulidae</taxon>
        <taxon>Priapulus</taxon>
    </lineage>
</organism>
<keyword evidence="5 9" id="KW-0238">DNA-binding</keyword>
<feature type="domain" description="MCM C-terminal AAA(+) ATPase" evidence="11">
    <location>
        <begin position="448"/>
        <end position="655"/>
    </location>
</feature>
<feature type="region of interest" description="Disordered" evidence="10">
    <location>
        <begin position="41"/>
        <end position="69"/>
    </location>
</feature>
<dbReference type="SMART" id="SM00382">
    <property type="entry name" value="AAA"/>
    <property type="match status" value="1"/>
</dbReference>
<feature type="compositionally biased region" description="Basic and acidic residues" evidence="10">
    <location>
        <begin position="205"/>
        <end position="228"/>
    </location>
</feature>
<dbReference type="Gene3D" id="2.20.28.10">
    <property type="match status" value="1"/>
</dbReference>
<evidence type="ECO:0000313" key="13">
    <source>
        <dbReference type="RefSeq" id="XP_014673548.1"/>
    </source>
</evidence>
<dbReference type="Gene3D" id="3.40.50.300">
    <property type="entry name" value="P-loop containing nucleotide triphosphate hydrolases"/>
    <property type="match status" value="1"/>
</dbReference>
<evidence type="ECO:0000256" key="1">
    <source>
        <dbReference type="ARBA" id="ARBA00004123"/>
    </source>
</evidence>
<dbReference type="PANTHER" id="PTHR11630:SF47">
    <property type="entry name" value="DNA HELICASE MCM8"/>
    <property type="match status" value="1"/>
</dbReference>
<dbReference type="Pfam" id="PF26065">
    <property type="entry name" value="MCM8_N"/>
    <property type="match status" value="1"/>
</dbReference>
<sequence>MSVFISMINMNMAQSGSGSYPVRRGAHSGEYRGVWKGRGSWRGKSNRGRGGGWQGGSTYQNNKPPLKENNVASQSYYSHHGSRNPPMRQSTLGTSSPYMGWALYFPNEPYLEASSTVNMLHVFEKYFLAYKTIYNREAIERKQSFEVDLKELLGNKDVLEALPNLGENIRNDPEVVLGCLGLAMHQMLTVEAEQHIERQRKDMLMERQQKEQRAEREPEAMLADERPAGDPGVPTPQPIPVVRARLTKFEPATALRNLRASSCGKLVSVRGTLVRVGNVKPLCRSMAFSCNACGAEQTLALPDGRYALPTRCADDDCRGRSFTPLRGSRRTTMIDWQMVRLQEVLGGGQAEAGRVPRTVECELTDDLVDTCAPGDTVTVCGVVKVANAESGGGGAAAGRDKCTFLLYVRANSVMSERCGRAEGGGGVAMEFSLRELYGVREIQAEPQLFRLVVNSLCPAIYGHEMVKAGLVLGLFGGTQKYVDDKNRIPVRGDPHILTVGDPGLGKSQMLQAVASAAPRGVYVCGNTTTTSGLTVTLCKEGASGDYALEAGALVLADQGCCCIDEFDKMASQHQALLEAMEQQSISIAKAGVVCSLPARTSIIAAANPVGGHYNKAKTVSENLKMNGALLSRFDLVFILMDKPDEDLDCKLSEHVMALHGGKKRVKIEPQTPTTSQATEMDESRLLWEAEKPLSESLKYQVREKCDPIPVQLLRKYIGYARKYVHPTISPDAAKVLQEFYLELRRRHQSHDTTPITTRQLESLIRLTEARARLELREVADAHDAADVIAIMKHSMHATFSDELGCLDFRRSQHGSGMSERAPAKRMVAALTSVAERTCNSMFTVQQMREIAAESGVRVRNFEDFVAALNNQGFLLKKGPRAYQLQTTGF</sequence>
<evidence type="ECO:0000256" key="5">
    <source>
        <dbReference type="ARBA" id="ARBA00023125"/>
    </source>
</evidence>
<dbReference type="SUPFAM" id="SSF50249">
    <property type="entry name" value="Nucleic acid-binding proteins"/>
    <property type="match status" value="1"/>
</dbReference>
<dbReference type="RefSeq" id="XP_014673548.1">
    <property type="nucleotide sequence ID" value="XM_014818062.1"/>
</dbReference>
<dbReference type="SMART" id="SM00350">
    <property type="entry name" value="MCM"/>
    <property type="match status" value="1"/>
</dbReference>
<evidence type="ECO:0000256" key="6">
    <source>
        <dbReference type="ARBA" id="ARBA00023242"/>
    </source>
</evidence>
<evidence type="ECO:0000259" key="11">
    <source>
        <dbReference type="PROSITE" id="PS50051"/>
    </source>
</evidence>
<reference evidence="13" key="1">
    <citation type="submission" date="2025-08" db="UniProtKB">
        <authorList>
            <consortium name="RefSeq"/>
        </authorList>
    </citation>
    <scope>IDENTIFICATION</scope>
</reference>
<dbReference type="PANTHER" id="PTHR11630">
    <property type="entry name" value="DNA REPLICATION LICENSING FACTOR MCM FAMILY MEMBER"/>
    <property type="match status" value="1"/>
</dbReference>
<evidence type="ECO:0000256" key="7">
    <source>
        <dbReference type="ARBA" id="ARBA00041084"/>
    </source>
</evidence>
<dbReference type="GeneID" id="106813833"/>
<dbReference type="Pfam" id="PF00493">
    <property type="entry name" value="MCM"/>
    <property type="match status" value="1"/>
</dbReference>
<dbReference type="PROSITE" id="PS50051">
    <property type="entry name" value="MCM_2"/>
    <property type="match status" value="1"/>
</dbReference>